<keyword evidence="1" id="KW-0547">Nucleotide-binding</keyword>
<evidence type="ECO:0000259" key="4">
    <source>
        <dbReference type="SMART" id="SM00382"/>
    </source>
</evidence>
<dbReference type="Proteomes" id="UP001205843">
    <property type="component" value="Unassembled WGS sequence"/>
</dbReference>
<dbReference type="RefSeq" id="WP_253472518.1">
    <property type="nucleotide sequence ID" value="NZ_JALJXV010000001.1"/>
</dbReference>
<evidence type="ECO:0000256" key="3">
    <source>
        <dbReference type="ARBA" id="ARBA00023186"/>
    </source>
</evidence>
<dbReference type="EMBL" id="JALJXV010000001">
    <property type="protein sequence ID" value="MCP1672956.1"/>
    <property type="molecule type" value="Genomic_DNA"/>
</dbReference>
<reference evidence="6" key="1">
    <citation type="submission" date="2022-03" db="EMBL/GenBank/DDBJ databases">
        <title>Genomic Encyclopedia of Type Strains, Phase III (KMG-III): the genomes of soil and plant-associated and newly described type strains.</title>
        <authorList>
            <person name="Whitman W."/>
        </authorList>
    </citation>
    <scope>NUCLEOTIDE SEQUENCE</scope>
    <source>
        <strain evidence="6">ANL 6-2</strain>
    </source>
</reference>
<dbReference type="InterPro" id="IPR003959">
    <property type="entry name" value="ATPase_AAA_core"/>
</dbReference>
<protein>
    <submittedName>
        <fullName evidence="6">ATP-dependent Clp protease ATP-binding subunit ClpX</fullName>
    </submittedName>
</protein>
<gene>
    <name evidence="6" type="ORF">J2T57_000048</name>
</gene>
<dbReference type="SMART" id="SM01086">
    <property type="entry name" value="ClpB_D2-small"/>
    <property type="match status" value="1"/>
</dbReference>
<evidence type="ECO:0000256" key="2">
    <source>
        <dbReference type="ARBA" id="ARBA00022840"/>
    </source>
</evidence>
<proteinExistence type="predicted"/>
<dbReference type="AlphaFoldDB" id="A0AAE3G1G6"/>
<keyword evidence="7" id="KW-1185">Reference proteome</keyword>
<dbReference type="GO" id="GO:0051603">
    <property type="term" value="P:proteolysis involved in protein catabolic process"/>
    <property type="evidence" value="ECO:0007669"/>
    <property type="project" value="TreeGrafter"/>
</dbReference>
<dbReference type="InterPro" id="IPR003593">
    <property type="entry name" value="AAA+_ATPase"/>
</dbReference>
<keyword evidence="2 6" id="KW-0067">ATP-binding</keyword>
<evidence type="ECO:0000256" key="1">
    <source>
        <dbReference type="ARBA" id="ARBA00022741"/>
    </source>
</evidence>
<dbReference type="Gene3D" id="1.10.8.60">
    <property type="match status" value="1"/>
</dbReference>
<dbReference type="InterPro" id="IPR019489">
    <property type="entry name" value="Clp_ATPase_C"/>
</dbReference>
<sequence>MSHCLERIDLLTDDCPLCRAVEPGFALLPWLCPTCLDRCRRIVHEHRRQACIDTLAALPRPAQLSAAMGTTVAGLEQARRALSVAAYNHAKRLLLRDAGEGEGLRGSNAVLLSGPPGSGKTHLVGALARAINAPLVTVDAACLTGAGQAGNLATLLGSRLIGALGGEGGRDPRAVVFIDGLESLATGAESTEDRISAQYALSGLLDGQPLRVAGPQGVSRELQTRDLFIVAAGVSTPLHMRSKAVGFMSDCVGDGADQEPLGLAREVVARFSIQTELAAPDAGQLAVILMHPQAGLLRSYRRQFQMDGVELRVTDAAIGALVRQSLDEGAGARGLQRALERALQPAIYTVPALPNVSRLWLDAAGDELFISLSRPLSATGAAAAA</sequence>
<dbReference type="GO" id="GO:0008233">
    <property type="term" value="F:peptidase activity"/>
    <property type="evidence" value="ECO:0007669"/>
    <property type="project" value="UniProtKB-KW"/>
</dbReference>
<evidence type="ECO:0000313" key="6">
    <source>
        <dbReference type="EMBL" id="MCP1672956.1"/>
    </source>
</evidence>
<feature type="domain" description="AAA+ ATPase" evidence="4">
    <location>
        <begin position="106"/>
        <end position="312"/>
    </location>
</feature>
<dbReference type="InterPro" id="IPR027417">
    <property type="entry name" value="P-loop_NTPase"/>
</dbReference>
<comment type="caution">
    <text evidence="6">The sequence shown here is derived from an EMBL/GenBank/DDBJ whole genome shotgun (WGS) entry which is preliminary data.</text>
</comment>
<accession>A0AAE3G1G6</accession>
<keyword evidence="6" id="KW-0645">Protease</keyword>
<dbReference type="PANTHER" id="PTHR48102">
    <property type="entry name" value="ATP-DEPENDENT CLP PROTEASE ATP-BINDING SUBUNIT CLPX-LIKE, MITOCHONDRIAL-RELATED"/>
    <property type="match status" value="1"/>
</dbReference>
<keyword evidence="6" id="KW-0378">Hydrolase</keyword>
<dbReference type="SUPFAM" id="SSF52540">
    <property type="entry name" value="P-loop containing nucleoside triphosphate hydrolases"/>
    <property type="match status" value="1"/>
</dbReference>
<dbReference type="Pfam" id="PF00004">
    <property type="entry name" value="AAA"/>
    <property type="match status" value="1"/>
</dbReference>
<dbReference type="PANTHER" id="PTHR48102:SF7">
    <property type="entry name" value="ATP-DEPENDENT CLP PROTEASE ATP-BINDING SUBUNIT CLPX-LIKE, MITOCHONDRIAL"/>
    <property type="match status" value="1"/>
</dbReference>
<name>A0AAE3G1G6_9GAMM</name>
<dbReference type="GO" id="GO:0016887">
    <property type="term" value="F:ATP hydrolysis activity"/>
    <property type="evidence" value="ECO:0007669"/>
    <property type="project" value="InterPro"/>
</dbReference>
<feature type="domain" description="Clp ATPase C-terminal" evidence="5">
    <location>
        <begin position="277"/>
        <end position="370"/>
    </location>
</feature>
<dbReference type="Pfam" id="PF10431">
    <property type="entry name" value="ClpB_D2-small"/>
    <property type="match status" value="1"/>
</dbReference>
<dbReference type="InterPro" id="IPR050052">
    <property type="entry name" value="ATP-dep_Clp_protease_ClpX"/>
</dbReference>
<organism evidence="6 7">
    <name type="scientific">Natronocella acetinitrilica</name>
    <dbReference type="NCBI Taxonomy" id="414046"/>
    <lineage>
        <taxon>Bacteria</taxon>
        <taxon>Pseudomonadati</taxon>
        <taxon>Pseudomonadota</taxon>
        <taxon>Gammaproteobacteria</taxon>
        <taxon>Chromatiales</taxon>
        <taxon>Ectothiorhodospiraceae</taxon>
        <taxon>Natronocella</taxon>
    </lineage>
</organism>
<evidence type="ECO:0000313" key="7">
    <source>
        <dbReference type="Proteomes" id="UP001205843"/>
    </source>
</evidence>
<dbReference type="GO" id="GO:0005524">
    <property type="term" value="F:ATP binding"/>
    <property type="evidence" value="ECO:0007669"/>
    <property type="project" value="UniProtKB-KW"/>
</dbReference>
<evidence type="ECO:0000259" key="5">
    <source>
        <dbReference type="SMART" id="SM01086"/>
    </source>
</evidence>
<keyword evidence="3" id="KW-0143">Chaperone</keyword>
<dbReference type="SMART" id="SM00382">
    <property type="entry name" value="AAA"/>
    <property type="match status" value="1"/>
</dbReference>
<dbReference type="Gene3D" id="3.40.50.300">
    <property type="entry name" value="P-loop containing nucleotide triphosphate hydrolases"/>
    <property type="match status" value="1"/>
</dbReference>